<evidence type="ECO:0000313" key="2">
    <source>
        <dbReference type="Proteomes" id="UP000078492"/>
    </source>
</evidence>
<protein>
    <submittedName>
        <fullName evidence="1">Circadian clock-controlled protein</fullName>
    </submittedName>
</protein>
<feature type="non-terminal residue" evidence="1">
    <location>
        <position position="1"/>
    </location>
</feature>
<gene>
    <name evidence="1" type="ORF">ALC57_02281</name>
</gene>
<dbReference type="PANTHER" id="PTHR11008">
    <property type="entry name" value="PROTEIN TAKEOUT-LIKE PROTEIN"/>
    <property type="match status" value="1"/>
</dbReference>
<dbReference type="Pfam" id="PF06585">
    <property type="entry name" value="JHBP"/>
    <property type="match status" value="2"/>
</dbReference>
<dbReference type="SMART" id="SM00700">
    <property type="entry name" value="JHBP"/>
    <property type="match status" value="2"/>
</dbReference>
<evidence type="ECO:0000313" key="1">
    <source>
        <dbReference type="EMBL" id="KYN28221.1"/>
    </source>
</evidence>
<dbReference type="InterPro" id="IPR038606">
    <property type="entry name" value="To_sf"/>
</dbReference>
<dbReference type="InterPro" id="IPR010562">
    <property type="entry name" value="Haemolymph_juvenile_hormone-bd"/>
</dbReference>
<name>A0A195EJ83_9HYME</name>
<dbReference type="GO" id="GO:0005615">
    <property type="term" value="C:extracellular space"/>
    <property type="evidence" value="ECO:0007669"/>
    <property type="project" value="TreeGrafter"/>
</dbReference>
<dbReference type="AlphaFoldDB" id="A0A195EJ83"/>
<keyword evidence="2" id="KW-1185">Reference proteome</keyword>
<accession>A0A195EJ83</accession>
<dbReference type="EMBL" id="KQ978801">
    <property type="protein sequence ID" value="KYN28221.1"/>
    <property type="molecule type" value="Genomic_DNA"/>
</dbReference>
<dbReference type="Proteomes" id="UP000078492">
    <property type="component" value="Unassembled WGS sequence"/>
</dbReference>
<dbReference type="PANTHER" id="PTHR11008:SF18">
    <property type="entry name" value="BCDNA.GH05536-RELATED"/>
    <property type="match status" value="1"/>
</dbReference>
<dbReference type="Gene3D" id="3.15.10.30">
    <property type="entry name" value="Haemolymph juvenile hormone binding protein"/>
    <property type="match status" value="2"/>
</dbReference>
<proteinExistence type="predicted"/>
<organism evidence="1 2">
    <name type="scientific">Trachymyrmex cornetzi</name>
    <dbReference type="NCBI Taxonomy" id="471704"/>
    <lineage>
        <taxon>Eukaryota</taxon>
        <taxon>Metazoa</taxon>
        <taxon>Ecdysozoa</taxon>
        <taxon>Arthropoda</taxon>
        <taxon>Hexapoda</taxon>
        <taxon>Insecta</taxon>
        <taxon>Pterygota</taxon>
        <taxon>Neoptera</taxon>
        <taxon>Endopterygota</taxon>
        <taxon>Hymenoptera</taxon>
        <taxon>Apocrita</taxon>
        <taxon>Aculeata</taxon>
        <taxon>Formicoidea</taxon>
        <taxon>Formicidae</taxon>
        <taxon>Myrmicinae</taxon>
        <taxon>Trachymyrmex</taxon>
    </lineage>
</organism>
<reference evidence="1 2" key="1">
    <citation type="submission" date="2015-09" db="EMBL/GenBank/DDBJ databases">
        <title>Trachymyrmex cornetzi WGS genome.</title>
        <authorList>
            <person name="Nygaard S."/>
            <person name="Hu H."/>
            <person name="Boomsma J."/>
            <person name="Zhang G."/>
        </authorList>
    </citation>
    <scope>NUCLEOTIDE SEQUENCE [LARGE SCALE GENOMIC DNA]</scope>
    <source>
        <strain evidence="1">Tcor2-1</strain>
        <tissue evidence="1">Whole body</tissue>
    </source>
</reference>
<sequence length="417" mass="47776">ILTGLPEFDFPPLDPLFYEYGKIMFNSGEIRGELIMSNTSAIGLSKGRIFNARTQYLSHDVFRLDIVQEIPEIIVKGAAKVNGSLSVFRVANEGNFNIILNDVRALWEMTGHVVNDTWIVEQFHIIPIIGKFKMYYKDLSESNKELSDLVITFVNEFWPAIYRVALPIMAKQWEKFYIDLANRLFAKVSFSKVITLTVPTCKQDAADNSACLKRAIEKAWPLFIEGLPEFDFPPIDPLFYEYGKVMLNSGEIRGELIMSNITCIGLSKARIFNARTQFLSHDVFRLDLDVQMPELFIKGTAKVNGSVSVFRVANEGNFNITMNDVRASWEIAGHVVNDTWVVEKFYITPLIGKFKIYYKDFSESNKALSDLVINFVNEFWPAIHRAVIPIMAKEWEKFFIDLANRLFAKVSFSKMFP</sequence>